<gene>
    <name evidence="2" type="ORF">BaRGS_00009590</name>
</gene>
<organism evidence="2 3">
    <name type="scientific">Batillaria attramentaria</name>
    <dbReference type="NCBI Taxonomy" id="370345"/>
    <lineage>
        <taxon>Eukaryota</taxon>
        <taxon>Metazoa</taxon>
        <taxon>Spiralia</taxon>
        <taxon>Lophotrochozoa</taxon>
        <taxon>Mollusca</taxon>
        <taxon>Gastropoda</taxon>
        <taxon>Caenogastropoda</taxon>
        <taxon>Sorbeoconcha</taxon>
        <taxon>Cerithioidea</taxon>
        <taxon>Batillariidae</taxon>
        <taxon>Batillaria</taxon>
    </lineage>
</organism>
<feature type="compositionally biased region" description="Polar residues" evidence="1">
    <location>
        <begin position="57"/>
        <end position="81"/>
    </location>
</feature>
<feature type="compositionally biased region" description="Basic residues" evidence="1">
    <location>
        <begin position="14"/>
        <end position="30"/>
    </location>
</feature>
<feature type="non-terminal residue" evidence="2">
    <location>
        <position position="1"/>
    </location>
</feature>
<protein>
    <submittedName>
        <fullName evidence="2">Uncharacterized protein</fullName>
    </submittedName>
</protein>
<dbReference type="AlphaFoldDB" id="A0ABD0LI14"/>
<proteinExistence type="predicted"/>
<feature type="region of interest" description="Disordered" evidence="1">
    <location>
        <begin position="1"/>
        <end position="100"/>
    </location>
</feature>
<dbReference type="EMBL" id="JACVVK020000046">
    <property type="protein sequence ID" value="KAK7499043.1"/>
    <property type="molecule type" value="Genomic_DNA"/>
</dbReference>
<evidence type="ECO:0000256" key="1">
    <source>
        <dbReference type="SAM" id="MobiDB-lite"/>
    </source>
</evidence>
<name>A0ABD0LI14_9CAEN</name>
<comment type="caution">
    <text evidence="2">The sequence shown here is derived from an EMBL/GenBank/DDBJ whole genome shotgun (WGS) entry which is preliminary data.</text>
</comment>
<keyword evidence="3" id="KW-1185">Reference proteome</keyword>
<reference evidence="2 3" key="1">
    <citation type="journal article" date="2023" name="Sci. Data">
        <title>Genome assembly of the Korean intertidal mud-creeper Batillaria attramentaria.</title>
        <authorList>
            <person name="Patra A.K."/>
            <person name="Ho P.T."/>
            <person name="Jun S."/>
            <person name="Lee S.J."/>
            <person name="Kim Y."/>
            <person name="Won Y.J."/>
        </authorList>
    </citation>
    <scope>NUCLEOTIDE SEQUENCE [LARGE SCALE GENOMIC DNA]</scope>
    <source>
        <strain evidence="2">Wonlab-2016</strain>
    </source>
</reference>
<accession>A0ABD0LI14</accession>
<sequence length="115" mass="12927">GRQSSCHQTQTDRKRPRPPKKRTPKSHNGQRRQTDSAPCQNQQIQACSPYLRRPSTRHWQGVQTDHQQPSSRCRLTLTPSTKKAPADPATSPGETSVCQGPRTLEHLTFEVAGVY</sequence>
<feature type="compositionally biased region" description="Polar residues" evidence="1">
    <location>
        <begin position="35"/>
        <end position="46"/>
    </location>
</feature>
<dbReference type="Proteomes" id="UP001519460">
    <property type="component" value="Unassembled WGS sequence"/>
</dbReference>
<evidence type="ECO:0000313" key="3">
    <source>
        <dbReference type="Proteomes" id="UP001519460"/>
    </source>
</evidence>
<evidence type="ECO:0000313" key="2">
    <source>
        <dbReference type="EMBL" id="KAK7499043.1"/>
    </source>
</evidence>